<dbReference type="SMART" id="SM00175">
    <property type="entry name" value="RAB"/>
    <property type="match status" value="1"/>
</dbReference>
<dbReference type="InterPro" id="IPR027417">
    <property type="entry name" value="P-loop_NTPase"/>
</dbReference>
<dbReference type="VEuPathDB" id="AmoebaDB:NAEGRDRAFT_65991"/>
<dbReference type="InterPro" id="IPR001806">
    <property type="entry name" value="Small_GTPase"/>
</dbReference>
<name>D2VAV3_NAEGR</name>
<dbReference type="GeneID" id="8850560"/>
<reference evidence="2 3" key="1">
    <citation type="journal article" date="2010" name="Cell">
        <title>The genome of Naegleria gruberi illuminates early eukaryotic versatility.</title>
        <authorList>
            <person name="Fritz-Laylin L.K."/>
            <person name="Prochnik S.E."/>
            <person name="Ginger M.L."/>
            <person name="Dacks J.B."/>
            <person name="Carpenter M.L."/>
            <person name="Field M.C."/>
            <person name="Kuo A."/>
            <person name="Paredez A."/>
            <person name="Chapman J."/>
            <person name="Pham J."/>
            <person name="Shu S."/>
            <person name="Neupane R."/>
            <person name="Cipriano M."/>
            <person name="Mancuso J."/>
            <person name="Tu H."/>
            <person name="Salamov A."/>
            <person name="Lindquist E."/>
            <person name="Shapiro H."/>
            <person name="Lucas S."/>
            <person name="Grigoriev I.V."/>
            <person name="Cande W.Z."/>
            <person name="Fulton C."/>
            <person name="Rokhsar D.S."/>
            <person name="Dawson S.C."/>
        </authorList>
    </citation>
    <scope>NUCLEOTIDE SEQUENCE [LARGE SCALE GENOMIC DNA]</scope>
    <source>
        <strain evidence="2 3">NEG-M</strain>
    </source>
</reference>
<dbReference type="KEGG" id="ngr:NAEGRDRAFT_65991"/>
<proteinExistence type="predicted"/>
<dbReference type="eggNOG" id="KOG0086">
    <property type="taxonomic scope" value="Eukaryota"/>
</dbReference>
<keyword evidence="1" id="KW-0547">Nucleotide-binding</keyword>
<evidence type="ECO:0000313" key="3">
    <source>
        <dbReference type="Proteomes" id="UP000006671"/>
    </source>
</evidence>
<dbReference type="AlphaFoldDB" id="D2VAV3"/>
<dbReference type="EMBL" id="GG738860">
    <property type="protein sequence ID" value="EFC46014.1"/>
    <property type="molecule type" value="Genomic_DNA"/>
</dbReference>
<dbReference type="Pfam" id="PF00071">
    <property type="entry name" value="Ras"/>
    <property type="match status" value="1"/>
</dbReference>
<dbReference type="Gene3D" id="3.40.50.300">
    <property type="entry name" value="P-loop containing nucleotide triphosphate hydrolases"/>
    <property type="match status" value="1"/>
</dbReference>
<dbReference type="STRING" id="5762.D2VAV3"/>
<dbReference type="Proteomes" id="UP000006671">
    <property type="component" value="Unassembled WGS sequence"/>
</dbReference>
<evidence type="ECO:0000256" key="1">
    <source>
        <dbReference type="ARBA" id="ARBA00022741"/>
    </source>
</evidence>
<protein>
    <submittedName>
        <fullName evidence="2">Predicted protein</fullName>
    </submittedName>
</protein>
<gene>
    <name evidence="2" type="ORF">NAEGRDRAFT_65991</name>
</gene>
<dbReference type="RefSeq" id="XP_002678758.1">
    <property type="nucleotide sequence ID" value="XM_002678712.1"/>
</dbReference>
<organism evidence="3">
    <name type="scientific">Naegleria gruberi</name>
    <name type="common">Amoeba</name>
    <dbReference type="NCBI Taxonomy" id="5762"/>
    <lineage>
        <taxon>Eukaryota</taxon>
        <taxon>Discoba</taxon>
        <taxon>Heterolobosea</taxon>
        <taxon>Tetramitia</taxon>
        <taxon>Eutetramitia</taxon>
        <taxon>Vahlkampfiidae</taxon>
        <taxon>Naegleria</taxon>
    </lineage>
</organism>
<dbReference type="GO" id="GO:0005525">
    <property type="term" value="F:GTP binding"/>
    <property type="evidence" value="ECO:0007669"/>
    <property type="project" value="InterPro"/>
</dbReference>
<dbReference type="InParanoid" id="D2VAV3"/>
<dbReference type="PROSITE" id="PS51419">
    <property type="entry name" value="RAB"/>
    <property type="match status" value="1"/>
</dbReference>
<keyword evidence="3" id="KW-1185">Reference proteome</keyword>
<evidence type="ECO:0000313" key="2">
    <source>
        <dbReference type="EMBL" id="EFC46014.1"/>
    </source>
</evidence>
<dbReference type="PANTHER" id="PTHR47978">
    <property type="match status" value="1"/>
</dbReference>
<dbReference type="SUPFAM" id="SSF52540">
    <property type="entry name" value="P-loop containing nucleoside triphosphate hydrolases"/>
    <property type="match status" value="1"/>
</dbReference>
<accession>D2VAV3</accession>
<dbReference type="GO" id="GO:0003924">
    <property type="term" value="F:GTPase activity"/>
    <property type="evidence" value="ECO:0007669"/>
    <property type="project" value="InterPro"/>
</dbReference>
<sequence>MACLLSEEEEMIAQHFDSVSERWIDEQLKYLKNVFNQFSDLKLEKQSSIELSRSTLFDNALSFIGSFFLPNNSSNDVKDFDFLSKILLEGERSSGKSSFLYCAMNNGEIIQNSMPPIACFARKILTIGQERVKIEVWESGGERYRPLIAANYRRVEFILIFVDPFKWNSKQSTELLSKIKEDIEKYSSKKIEVIFITTRKDIEQEKRNLSNEKADEYAFDNYFGALHFNITNNQAEEPKRIIWYCTLLKYLLS</sequence>